<accession>A0A380PAN9</accession>
<evidence type="ECO:0000313" key="3">
    <source>
        <dbReference type="EMBL" id="SUP61978.1"/>
    </source>
</evidence>
<dbReference type="Proteomes" id="UP000254150">
    <property type="component" value="Unassembled WGS sequence"/>
</dbReference>
<feature type="region of interest" description="Disordered" evidence="1">
    <location>
        <begin position="1"/>
        <end position="25"/>
    </location>
</feature>
<evidence type="ECO:0000256" key="2">
    <source>
        <dbReference type="SAM" id="Phobius"/>
    </source>
</evidence>
<reference evidence="3 4" key="1">
    <citation type="submission" date="2018-06" db="EMBL/GenBank/DDBJ databases">
        <authorList>
            <consortium name="Pathogen Informatics"/>
            <person name="Doyle S."/>
        </authorList>
    </citation>
    <scope>NUCLEOTIDE SEQUENCE [LARGE SCALE GENOMIC DNA]</scope>
    <source>
        <strain evidence="3 4">NCTC7807</strain>
    </source>
</reference>
<dbReference type="EMBL" id="UHID01000008">
    <property type="protein sequence ID" value="SUP61978.1"/>
    <property type="molecule type" value="Genomic_DNA"/>
</dbReference>
<evidence type="ECO:0000256" key="1">
    <source>
        <dbReference type="SAM" id="MobiDB-lite"/>
    </source>
</evidence>
<keyword evidence="2" id="KW-0472">Membrane</keyword>
<dbReference type="AlphaFoldDB" id="A0A380PAN9"/>
<protein>
    <submittedName>
        <fullName evidence="3">Uncharacterized protein</fullName>
    </submittedName>
</protein>
<keyword evidence="2" id="KW-0812">Transmembrane</keyword>
<gene>
    <name evidence="3" type="ORF">NCTC7807_05137</name>
</gene>
<keyword evidence="2" id="KW-1133">Transmembrane helix</keyword>
<sequence>MSDERPPGHEPETGGVPVHPQPEDRLGSERSLVRATWVVVAVLVAWLLFGFVREPAASGAERSIVAVLACCFAVPLLVTRGWRRTLPALDRTPRRATVTGRVHFAVDPDSDSDVPAFDLIEARVDIDGVQVGTTIADIVAAESLARFAVGSVWDVYAFEDPAELNNDHRTRVILTEAHEDVVRTGYDLGTYVLHQRPGPGSDLLLRRFADDRHARKAAAS</sequence>
<evidence type="ECO:0000313" key="4">
    <source>
        <dbReference type="Proteomes" id="UP000254150"/>
    </source>
</evidence>
<feature type="transmembrane region" description="Helical" evidence="2">
    <location>
        <begin position="32"/>
        <end position="52"/>
    </location>
</feature>
<name>A0A380PAN9_STRGR</name>
<feature type="compositionally biased region" description="Basic and acidic residues" evidence="1">
    <location>
        <begin position="1"/>
        <end position="12"/>
    </location>
</feature>
<organism evidence="3 4">
    <name type="scientific">Streptomyces griseus</name>
    <dbReference type="NCBI Taxonomy" id="1911"/>
    <lineage>
        <taxon>Bacteria</taxon>
        <taxon>Bacillati</taxon>
        <taxon>Actinomycetota</taxon>
        <taxon>Actinomycetes</taxon>
        <taxon>Kitasatosporales</taxon>
        <taxon>Streptomycetaceae</taxon>
        <taxon>Streptomyces</taxon>
    </lineage>
</organism>
<feature type="transmembrane region" description="Helical" evidence="2">
    <location>
        <begin position="64"/>
        <end position="82"/>
    </location>
</feature>
<proteinExistence type="predicted"/>